<dbReference type="GO" id="GO:0009264">
    <property type="term" value="P:deoxyribonucleotide catabolic process"/>
    <property type="evidence" value="ECO:0007669"/>
    <property type="project" value="UniProtKB-UniRule"/>
</dbReference>
<dbReference type="STRING" id="431041.FLM9_942"/>
<reference evidence="4 5" key="1">
    <citation type="submission" date="2015-02" db="EMBL/GenBank/DDBJ databases">
        <authorList>
            <person name="Slaby B."/>
            <person name="Hentschel U."/>
        </authorList>
    </citation>
    <scope>NUCLEOTIDE SEQUENCE [LARGE SCALE GENOMIC DNA]</scope>
    <source>
        <strain evidence="4">15L</strain>
    </source>
</reference>
<dbReference type="Gene3D" id="3.20.20.70">
    <property type="entry name" value="Aldolase class I"/>
    <property type="match status" value="1"/>
</dbReference>
<comment type="caution">
    <text evidence="4">The sequence shown here is derived from an EMBL/GenBank/DDBJ whole genome shotgun (WGS) entry which is preliminary data.</text>
</comment>
<dbReference type="PANTHER" id="PTHR10889">
    <property type="entry name" value="DEOXYRIBOSE-PHOSPHATE ALDOLASE"/>
    <property type="match status" value="1"/>
</dbReference>
<dbReference type="PANTHER" id="PTHR10889:SF1">
    <property type="entry name" value="DEOXYRIBOSE-PHOSPHATE ALDOLASE"/>
    <property type="match status" value="1"/>
</dbReference>
<dbReference type="PATRIC" id="fig|1608419.3.peg.2508"/>
<evidence type="ECO:0000256" key="1">
    <source>
        <dbReference type="ARBA" id="ARBA00022490"/>
    </source>
</evidence>
<dbReference type="EC" id="4.1.2.4" evidence="3"/>
<gene>
    <name evidence="4" type="ORF">TQ37_04750</name>
</gene>
<dbReference type="SMART" id="SM01133">
    <property type="entry name" value="DeoC"/>
    <property type="match status" value="1"/>
</dbReference>
<keyword evidence="2" id="KW-0704">Schiff base</keyword>
<protein>
    <recommendedName>
        <fullName evidence="3">Deoxyribose-phosphate aldolase</fullName>
        <ecNumber evidence="3">4.1.2.4</ecNumber>
    </recommendedName>
</protein>
<dbReference type="SUPFAM" id="SSF51569">
    <property type="entry name" value="Aldolase"/>
    <property type="match status" value="1"/>
</dbReference>
<evidence type="ECO:0000256" key="2">
    <source>
        <dbReference type="ARBA" id="ARBA00023270"/>
    </source>
</evidence>
<sequence length="242" mass="25536">MNHLAATEHHSHKSLRELLATVDLPSVLDHACLDPLQSGSALQEQLEAARLLGCAGFCIPSGWVERVRSRLPSTGPPRLVAVVGFPTGAVPSSVKLAEAEWVAEAGADELDVVPDFAALVDGNTERVYEELAAIVQLGLPVKVITEAARLPTSLLEQLVEVAVDAGAQWLKTGTGYGPGVTPELVRLLVKLARKRAAVKASGGIHGLEQALRLLEAGARRLGLSRAPALLEAARRGEIGTLR</sequence>
<evidence type="ECO:0000313" key="5">
    <source>
        <dbReference type="Proteomes" id="UP000035037"/>
    </source>
</evidence>
<dbReference type="InterPro" id="IPR013785">
    <property type="entry name" value="Aldolase_TIM"/>
</dbReference>
<dbReference type="NCBIfam" id="TIGR00126">
    <property type="entry name" value="deoC"/>
    <property type="match status" value="1"/>
</dbReference>
<dbReference type="InterPro" id="IPR002915">
    <property type="entry name" value="DeoC/FbaB/LacD_aldolase"/>
</dbReference>
<accession>A0A0G8AVH2</accession>
<keyword evidence="1" id="KW-0963">Cytoplasm</keyword>
<dbReference type="Proteomes" id="UP000035037">
    <property type="component" value="Unassembled WGS sequence"/>
</dbReference>
<reference evidence="4 5" key="2">
    <citation type="submission" date="2015-05" db="EMBL/GenBank/DDBJ databases">
        <title>Lifestyle Evolution in Cyanobacterial Symbionts of Sponges.</title>
        <authorList>
            <person name="Burgsdorf I."/>
            <person name="Slaby B.M."/>
            <person name="Handley K.M."/>
            <person name="Haber M."/>
            <person name="Blom J."/>
            <person name="Marshall C.W."/>
            <person name="Gilbert J.A."/>
            <person name="Hentschel U."/>
            <person name="Steindler L."/>
        </authorList>
    </citation>
    <scope>NUCLEOTIDE SEQUENCE [LARGE SCALE GENOMIC DNA]</scope>
    <source>
        <strain evidence="4">15L</strain>
    </source>
</reference>
<name>A0A0G8AVH2_9SYNE</name>
<dbReference type="PIRSF" id="PIRSF001357">
    <property type="entry name" value="DeoC"/>
    <property type="match status" value="1"/>
</dbReference>
<proteinExistence type="predicted"/>
<dbReference type="GO" id="GO:0016052">
    <property type="term" value="P:carbohydrate catabolic process"/>
    <property type="evidence" value="ECO:0007669"/>
    <property type="project" value="TreeGrafter"/>
</dbReference>
<dbReference type="GO" id="GO:0004139">
    <property type="term" value="F:deoxyribose-phosphate aldolase activity"/>
    <property type="evidence" value="ECO:0007669"/>
    <property type="project" value="UniProtKB-UniRule"/>
</dbReference>
<dbReference type="AlphaFoldDB" id="A0A0G8AVH2"/>
<evidence type="ECO:0000256" key="3">
    <source>
        <dbReference type="NCBIfam" id="TIGR00126"/>
    </source>
</evidence>
<organism evidence="4 5">
    <name type="scientific">Candidatus Synechococcus spongiarum 15L</name>
    <dbReference type="NCBI Taxonomy" id="1608419"/>
    <lineage>
        <taxon>Bacteria</taxon>
        <taxon>Bacillati</taxon>
        <taxon>Cyanobacteriota</taxon>
        <taxon>Cyanophyceae</taxon>
        <taxon>Synechococcales</taxon>
        <taxon>Synechococcaceae</taxon>
        <taxon>Synechococcus</taxon>
    </lineage>
</organism>
<dbReference type="EMBL" id="JYFQ01000094">
    <property type="protein sequence ID" value="KKZ13077.1"/>
    <property type="molecule type" value="Genomic_DNA"/>
</dbReference>
<evidence type="ECO:0000313" key="4">
    <source>
        <dbReference type="EMBL" id="KKZ13077.1"/>
    </source>
</evidence>
<dbReference type="GO" id="GO:0005737">
    <property type="term" value="C:cytoplasm"/>
    <property type="evidence" value="ECO:0007669"/>
    <property type="project" value="InterPro"/>
</dbReference>
<dbReference type="CDD" id="cd00959">
    <property type="entry name" value="DeoC"/>
    <property type="match status" value="1"/>
</dbReference>
<dbReference type="InterPro" id="IPR011343">
    <property type="entry name" value="DeoC"/>
</dbReference>